<dbReference type="PANTHER" id="PTHR44103">
    <property type="entry name" value="PROPROTEIN CONVERTASE P"/>
    <property type="match status" value="1"/>
</dbReference>
<sequence>MGRHALGRGGLAATVATLAVAVAAASVTVLTGSSNPARAAGAQSAAGTTRITLTDPASTQPRGERPFAAGPSGFLHRQSGVPGLLWTSYADGTTVGVRTPDGVFTPTAPCEDLGSTCRQAWYGSDGDLVALPTSTSATAVTLWDPATRKTSTVTSAYPYRALAGTTVVTSRTLVDTVAGERRERPFAPADVVVNDGYVLAADAAGVLVRSGTGLYYIDIESAAVTKAFSGVSATAPAVLSKDRIGWYGDGGLHFKPRTEPGGEEEFVELPGPYQSAKPALTGDWLLLPPQTGTSSLTALSLTDGSSRTLLEKAGRFAVRGPGDTALVSGGTGATDWWVRRVSTAADGTPKLTKLYQVPAVENAKTGIALSRGSLRVAQVGPGNANGLHTTSVRTLTTNGGTVLTASPATESTKIHPKCPYPGTTCSALWGNTVTSPRDVYLEGASDVYEDGPVPGSDRLVPIGYNALGFNTTGGSIVDVSDDYAVYNSGGSAPAQYVGRFGYGQLLKRPVQAAALNGPVLWSATTTAGRVTSYSLTEEKTLTTITVPGARCVPSELQAAGRWLYWSCGTSSAGVYDTKAGTSRAVTPGDVLLGDGFTVRHDHAAGTLVLTDAATGATRVLASEVPDTGLTADRRYRWAVDEYTGLVAWFDIHERTYVAATGFSPSAPTAFTTDAAAQANLTASKPWTGTWLLSRPVTSWSLTFTSVGSGETGKATRTLNGGAATARVTANWDGRTAGGVRFPNGRFKWSLKATGLGTSTAVTIGSGSGTLTGGSPVRHDYSGSDGIGDLLTMNSTGSLTIHRGTGKGTLSSKVGGTGWPKGATVVPFGDLSGDRCNDLVVRPSNGSLRLYKPKCGAALKASTPYTTIGKSGWNQYDIMVSTGDITGDGRPDLIVRKASTGDMYLYKGTSAGKLSARVKIMSNWKTYKKIVAVGDITGDGIGDLLAQDKSNNLYRYNGTRTGTFKARVRIATKWGGSYNAVVGVGDLNRDGIGDLISRDTSGKLFRNYGNGKGGIGARTQIGTGWGGYKALH</sequence>
<evidence type="ECO:0000256" key="1">
    <source>
        <dbReference type="ARBA" id="ARBA00022729"/>
    </source>
</evidence>
<dbReference type="Proteomes" id="UP001596180">
    <property type="component" value="Unassembled WGS sequence"/>
</dbReference>
<evidence type="ECO:0000256" key="2">
    <source>
        <dbReference type="SAM" id="MobiDB-lite"/>
    </source>
</evidence>
<keyword evidence="5" id="KW-1185">Reference proteome</keyword>
<feature type="compositionally biased region" description="Low complexity" evidence="2">
    <location>
        <begin position="34"/>
        <end position="50"/>
    </location>
</feature>
<feature type="signal peptide" evidence="3">
    <location>
        <begin position="1"/>
        <end position="39"/>
    </location>
</feature>
<dbReference type="Gene3D" id="2.130.10.130">
    <property type="entry name" value="Integrin alpha, N-terminal"/>
    <property type="match status" value="1"/>
</dbReference>
<dbReference type="InterPro" id="IPR011048">
    <property type="entry name" value="Haem_d1_sf"/>
</dbReference>
<reference evidence="5" key="1">
    <citation type="journal article" date="2019" name="Int. J. Syst. Evol. Microbiol.">
        <title>The Global Catalogue of Microorganisms (GCM) 10K type strain sequencing project: providing services to taxonomists for standard genome sequencing and annotation.</title>
        <authorList>
            <consortium name="The Broad Institute Genomics Platform"/>
            <consortium name="The Broad Institute Genome Sequencing Center for Infectious Disease"/>
            <person name="Wu L."/>
            <person name="Ma J."/>
        </authorList>
    </citation>
    <scope>NUCLEOTIDE SEQUENCE [LARGE SCALE GENOMIC DNA]</scope>
    <source>
        <strain evidence="5">JCM 10411</strain>
    </source>
</reference>
<accession>A0ABW1DU15</accession>
<protein>
    <submittedName>
        <fullName evidence="4">FG-GAP repeat domain-containing protein</fullName>
    </submittedName>
</protein>
<dbReference type="EMBL" id="JBHSOA010000012">
    <property type="protein sequence ID" value="MFC5851635.1"/>
    <property type="molecule type" value="Genomic_DNA"/>
</dbReference>
<organism evidence="4 5">
    <name type="scientific">Streptomyces chlorus</name>
    <dbReference type="NCBI Taxonomy" id="887452"/>
    <lineage>
        <taxon>Bacteria</taxon>
        <taxon>Bacillati</taxon>
        <taxon>Actinomycetota</taxon>
        <taxon>Actinomycetes</taxon>
        <taxon>Kitasatosporales</taxon>
        <taxon>Streptomycetaceae</taxon>
        <taxon>Streptomyces</taxon>
    </lineage>
</organism>
<evidence type="ECO:0000256" key="3">
    <source>
        <dbReference type="SAM" id="SignalP"/>
    </source>
</evidence>
<feature type="region of interest" description="Disordered" evidence="2">
    <location>
        <begin position="34"/>
        <end position="73"/>
    </location>
</feature>
<feature type="compositionally biased region" description="Polar residues" evidence="2">
    <location>
        <begin position="51"/>
        <end position="61"/>
    </location>
</feature>
<feature type="chain" id="PRO_5046242649" evidence="3">
    <location>
        <begin position="40"/>
        <end position="1031"/>
    </location>
</feature>
<evidence type="ECO:0000313" key="4">
    <source>
        <dbReference type="EMBL" id="MFC5851635.1"/>
    </source>
</evidence>
<gene>
    <name evidence="4" type="ORF">ACFPZI_07195</name>
</gene>
<dbReference type="RefSeq" id="WP_381359764.1">
    <property type="nucleotide sequence ID" value="NZ_JBHSOA010000012.1"/>
</dbReference>
<name>A0ABW1DU15_9ACTN</name>
<dbReference type="PANTHER" id="PTHR44103:SF1">
    <property type="entry name" value="PROPROTEIN CONVERTASE P"/>
    <property type="match status" value="1"/>
</dbReference>
<proteinExistence type="predicted"/>
<keyword evidence="1 3" id="KW-0732">Signal</keyword>
<dbReference type="Pfam" id="PF13517">
    <property type="entry name" value="FG-GAP_3"/>
    <property type="match status" value="1"/>
</dbReference>
<dbReference type="SUPFAM" id="SSF51004">
    <property type="entry name" value="C-terminal (heme d1) domain of cytochrome cd1-nitrite reductase"/>
    <property type="match status" value="1"/>
</dbReference>
<dbReference type="SUPFAM" id="SSF69318">
    <property type="entry name" value="Integrin alpha N-terminal domain"/>
    <property type="match status" value="1"/>
</dbReference>
<evidence type="ECO:0000313" key="5">
    <source>
        <dbReference type="Proteomes" id="UP001596180"/>
    </source>
</evidence>
<comment type="caution">
    <text evidence="4">The sequence shown here is derived from an EMBL/GenBank/DDBJ whole genome shotgun (WGS) entry which is preliminary data.</text>
</comment>
<dbReference type="InterPro" id="IPR013517">
    <property type="entry name" value="FG-GAP"/>
</dbReference>
<dbReference type="InterPro" id="IPR028994">
    <property type="entry name" value="Integrin_alpha_N"/>
</dbReference>